<dbReference type="InterPro" id="IPR025760">
    <property type="entry name" value="Cystatin_Fetuin_A"/>
</dbReference>
<dbReference type="AlphaFoldDB" id="A0A7K9V0G6"/>
<keyword evidence="2" id="KW-0964">Secreted</keyword>
<evidence type="ECO:0000256" key="5">
    <source>
        <dbReference type="ARBA" id="ARBA00023157"/>
    </source>
</evidence>
<dbReference type="PROSITE" id="PS01255">
    <property type="entry name" value="FETUIN_2"/>
    <property type="match status" value="1"/>
</dbReference>
<dbReference type="PROSITE" id="PS01254">
    <property type="entry name" value="FETUIN_1"/>
    <property type="match status" value="1"/>
</dbReference>
<reference evidence="9 10" key="1">
    <citation type="submission" date="2019-09" db="EMBL/GenBank/DDBJ databases">
        <title>Bird 10,000 Genomes (B10K) Project - Family phase.</title>
        <authorList>
            <person name="Zhang G."/>
        </authorList>
    </citation>
    <scope>NUCLEOTIDE SEQUENCE [LARGE SCALE GENOMIC DNA]</scope>
    <source>
        <strain evidence="9">B10K-DU-001-57</strain>
        <tissue evidence="9">Muscle</tissue>
    </source>
</reference>
<organism evidence="9 10">
    <name type="scientific">Anseranas semipalmata</name>
    <name type="common">Magpie goose</name>
    <name type="synonym">Anas semipalmata</name>
    <dbReference type="NCBI Taxonomy" id="8851"/>
    <lineage>
        <taxon>Eukaryota</taxon>
        <taxon>Metazoa</taxon>
        <taxon>Chordata</taxon>
        <taxon>Craniata</taxon>
        <taxon>Vertebrata</taxon>
        <taxon>Euteleostomi</taxon>
        <taxon>Archelosauria</taxon>
        <taxon>Archosauria</taxon>
        <taxon>Dinosauria</taxon>
        <taxon>Saurischia</taxon>
        <taxon>Theropoda</taxon>
        <taxon>Coelurosauria</taxon>
        <taxon>Aves</taxon>
        <taxon>Neognathae</taxon>
        <taxon>Galloanserae</taxon>
        <taxon>Anseriformes</taxon>
        <taxon>Anseranatidae</taxon>
        <taxon>Anseranas</taxon>
    </lineage>
</organism>
<evidence type="ECO:0000256" key="2">
    <source>
        <dbReference type="ARBA" id="ARBA00022525"/>
    </source>
</evidence>
<keyword evidence="10" id="KW-1185">Reference proteome</keyword>
<name>A0A7K9V0G6_ANSSE</name>
<proteinExistence type="predicted"/>
<comment type="subcellular location">
    <subcellularLocation>
        <location evidence="1">Secreted</location>
    </subcellularLocation>
</comment>
<evidence type="ECO:0000313" key="10">
    <source>
        <dbReference type="Proteomes" id="UP000567872"/>
    </source>
</evidence>
<evidence type="ECO:0000256" key="6">
    <source>
        <dbReference type="ARBA" id="ARBA00023180"/>
    </source>
</evidence>
<dbReference type="FunFam" id="3.10.450.10:FF:000009">
    <property type="entry name" value="Alpha-2-HS-glycoprotein 2"/>
    <property type="match status" value="1"/>
</dbReference>
<dbReference type="InterPro" id="IPR046350">
    <property type="entry name" value="Cystatin_sf"/>
</dbReference>
<dbReference type="Gene3D" id="3.10.450.10">
    <property type="match status" value="2"/>
</dbReference>
<feature type="non-terminal residue" evidence="9">
    <location>
        <position position="345"/>
    </location>
</feature>
<dbReference type="InterPro" id="IPR000010">
    <property type="entry name" value="Cystatin_dom"/>
</dbReference>
<evidence type="ECO:0000256" key="7">
    <source>
        <dbReference type="SAM" id="SignalP"/>
    </source>
</evidence>
<dbReference type="Pfam" id="PF00031">
    <property type="entry name" value="Cystatin"/>
    <property type="match status" value="1"/>
</dbReference>
<dbReference type="Proteomes" id="UP000567872">
    <property type="component" value="Unassembled WGS sequence"/>
</dbReference>
<dbReference type="InterPro" id="IPR001363">
    <property type="entry name" value="Prot_inh_fetuin_CS"/>
</dbReference>
<feature type="domain" description="Cystatin fetuin-A-type" evidence="8">
    <location>
        <begin position="141"/>
        <end position="250"/>
    </location>
</feature>
<evidence type="ECO:0000256" key="1">
    <source>
        <dbReference type="ARBA" id="ARBA00004613"/>
    </source>
</evidence>
<comment type="caution">
    <text evidence="9">The sequence shown here is derived from an EMBL/GenBank/DDBJ whole genome shotgun (WGS) entry which is preliminary data.</text>
</comment>
<evidence type="ECO:0000313" key="9">
    <source>
        <dbReference type="EMBL" id="NXI66150.1"/>
    </source>
</evidence>
<keyword evidence="6" id="KW-0325">Glycoprotein</keyword>
<dbReference type="PANTHER" id="PTHR13814:SF6">
    <property type="entry name" value="ALPHA-2-HS-GLYCOPROTEIN"/>
    <property type="match status" value="1"/>
</dbReference>
<dbReference type="CDD" id="cd00042">
    <property type="entry name" value="CY"/>
    <property type="match status" value="2"/>
</dbReference>
<dbReference type="OrthoDB" id="8780871at2759"/>
<dbReference type="FunFam" id="3.10.450.10:FF:000002">
    <property type="entry name" value="Kininogen 1"/>
    <property type="match status" value="1"/>
</dbReference>
<dbReference type="InterPro" id="IPR050735">
    <property type="entry name" value="Kininogen_Fetuin_HRG"/>
</dbReference>
<feature type="non-terminal residue" evidence="9">
    <location>
        <position position="1"/>
    </location>
</feature>
<dbReference type="GO" id="GO:0004869">
    <property type="term" value="F:cysteine-type endopeptidase inhibitor activity"/>
    <property type="evidence" value="ECO:0007669"/>
    <property type="project" value="InterPro"/>
</dbReference>
<evidence type="ECO:0000256" key="3">
    <source>
        <dbReference type="ARBA" id="ARBA00022729"/>
    </source>
</evidence>
<protein>
    <submittedName>
        <fullName evidence="9">FETUA protein</fullName>
    </submittedName>
</protein>
<dbReference type="SMART" id="SM00043">
    <property type="entry name" value="CY"/>
    <property type="match status" value="2"/>
</dbReference>
<dbReference type="PANTHER" id="PTHR13814">
    <property type="entry name" value="FETUIN"/>
    <property type="match status" value="1"/>
</dbReference>
<dbReference type="GO" id="GO:0072562">
    <property type="term" value="C:blood microparticle"/>
    <property type="evidence" value="ECO:0007669"/>
    <property type="project" value="TreeGrafter"/>
</dbReference>
<feature type="domain" description="Cystatin fetuin-A-type" evidence="8">
    <location>
        <begin position="21"/>
        <end position="130"/>
    </location>
</feature>
<gene>
    <name evidence="9" type="primary">Ahsg</name>
    <name evidence="9" type="ORF">ANSSEM_R11135</name>
</gene>
<feature type="chain" id="PRO_5029915599" evidence="7">
    <location>
        <begin position="19"/>
        <end position="345"/>
    </location>
</feature>
<dbReference type="SUPFAM" id="SSF54403">
    <property type="entry name" value="Cystatin/monellin"/>
    <property type="match status" value="2"/>
</dbReference>
<dbReference type="GO" id="GO:0031012">
    <property type="term" value="C:extracellular matrix"/>
    <property type="evidence" value="ECO:0007669"/>
    <property type="project" value="TreeGrafter"/>
</dbReference>
<keyword evidence="5" id="KW-1015">Disulfide bond</keyword>
<evidence type="ECO:0000256" key="4">
    <source>
        <dbReference type="ARBA" id="ARBA00022737"/>
    </source>
</evidence>
<keyword evidence="4" id="KW-0677">Repeat</keyword>
<dbReference type="EMBL" id="VXAA01002797">
    <property type="protein sequence ID" value="NXI66150.1"/>
    <property type="molecule type" value="Genomic_DNA"/>
</dbReference>
<evidence type="ECO:0000259" key="8">
    <source>
        <dbReference type="PROSITE" id="PS51529"/>
    </source>
</evidence>
<dbReference type="PROSITE" id="PS51529">
    <property type="entry name" value="CYSTATIN_FETUIN_A"/>
    <property type="match status" value="2"/>
</dbReference>
<accession>A0A7K9V0G6</accession>
<keyword evidence="3 7" id="KW-0732">Signal</keyword>
<feature type="signal peptide" evidence="7">
    <location>
        <begin position="1"/>
        <end position="18"/>
    </location>
</feature>
<sequence length="345" mass="37195">MKALVALILLVQLPIHRAAPAAPPPPLGCDDPESEAAAEVAVNYINDHSHHGYKFALNRIEQVRVLPQGPNNEILFLELDLLETTCHILSPTPLANCTVRSFTEHAVEGDCDVKLQNLDGKLSVLASKCHSHADSSEDVHQLCPDCPLLASLNNTEVLATVTTALNDHNSKTHDAYLRLLEIGRARIQNHPVHVVSVEFAVAATNCTAEEAKVNLEACQLLPEDQSNFGFCTATAVMRPSQNLQVDCQLYGHQPGVTYSQPGQDTSAGLVPTAGQGFTNHNLRLSHNNPFASESSSSEFPSSVLSAKSVAKRAAAEVAQHDKVPRPVGFVPPPPPCPGKIRYFKI</sequence>